<dbReference type="GO" id="GO:0016787">
    <property type="term" value="F:hydrolase activity"/>
    <property type="evidence" value="ECO:0007669"/>
    <property type="project" value="UniProtKB-KW"/>
</dbReference>
<evidence type="ECO:0000256" key="1">
    <source>
        <dbReference type="ARBA" id="ARBA00004604"/>
    </source>
</evidence>
<proteinExistence type="inferred from homology"/>
<reference evidence="15" key="1">
    <citation type="submission" date="2015-09" db="EMBL/GenBank/DDBJ databases">
        <title>Scylla olivacea transcriptome.</title>
        <authorList>
            <person name="Ikhwanuddin M."/>
        </authorList>
    </citation>
    <scope>NUCLEOTIDE SEQUENCE</scope>
</reference>
<feature type="region of interest" description="Disordered" evidence="12">
    <location>
        <begin position="531"/>
        <end position="564"/>
    </location>
</feature>
<dbReference type="PANTHER" id="PTHR18934:SF99">
    <property type="entry name" value="ATP-DEPENDENT RNA HELICASE DHX37-RELATED"/>
    <property type="match status" value="1"/>
</dbReference>
<dbReference type="InterPro" id="IPR056371">
    <property type="entry name" value="DHX37-like_C"/>
</dbReference>
<dbReference type="Pfam" id="PF23362">
    <property type="entry name" value="DHX37_C"/>
    <property type="match status" value="1"/>
</dbReference>
<evidence type="ECO:0000256" key="10">
    <source>
        <dbReference type="ARBA" id="ARBA00047984"/>
    </source>
</evidence>
<feature type="domain" description="Helicase C-terminal" evidence="14">
    <location>
        <begin position="588"/>
        <end position="758"/>
    </location>
</feature>
<keyword evidence="6" id="KW-0347">Helicase</keyword>
<dbReference type="FunFam" id="3.40.50.300:FF:003770">
    <property type="entry name" value="ATP-dependent RNA helicase DHR1, putative"/>
    <property type="match status" value="1"/>
</dbReference>
<dbReference type="GO" id="GO:0005524">
    <property type="term" value="F:ATP binding"/>
    <property type="evidence" value="ECO:0007669"/>
    <property type="project" value="UniProtKB-KW"/>
</dbReference>
<dbReference type="SMART" id="SM00490">
    <property type="entry name" value="HELICc"/>
    <property type="match status" value="1"/>
</dbReference>
<dbReference type="GO" id="GO:0003723">
    <property type="term" value="F:RNA binding"/>
    <property type="evidence" value="ECO:0007669"/>
    <property type="project" value="UniProtKB-KW"/>
</dbReference>
<dbReference type="EC" id="3.6.4.13" evidence="3"/>
<evidence type="ECO:0000256" key="3">
    <source>
        <dbReference type="ARBA" id="ARBA00012552"/>
    </source>
</evidence>
<dbReference type="InterPro" id="IPR011545">
    <property type="entry name" value="DEAD/DEAH_box_helicase_dom"/>
</dbReference>
<feature type="compositionally biased region" description="Acidic residues" evidence="12">
    <location>
        <begin position="190"/>
        <end position="207"/>
    </location>
</feature>
<feature type="coiled-coil region" evidence="11">
    <location>
        <begin position="60"/>
        <end position="97"/>
    </location>
</feature>
<dbReference type="InterPro" id="IPR002464">
    <property type="entry name" value="DNA/RNA_helicase_DEAH_CS"/>
</dbReference>
<dbReference type="Pfam" id="PF07717">
    <property type="entry name" value="OB_NTP_bind"/>
    <property type="match status" value="1"/>
</dbReference>
<dbReference type="SUPFAM" id="SSF52540">
    <property type="entry name" value="P-loop containing nucleoside triphosphate hydrolases"/>
    <property type="match status" value="1"/>
</dbReference>
<dbReference type="PANTHER" id="PTHR18934">
    <property type="entry name" value="ATP-DEPENDENT RNA HELICASE"/>
    <property type="match status" value="1"/>
</dbReference>
<protein>
    <recommendedName>
        <fullName evidence="3">RNA helicase</fullName>
        <ecNumber evidence="3">3.6.4.13</ecNumber>
    </recommendedName>
</protein>
<evidence type="ECO:0000256" key="9">
    <source>
        <dbReference type="ARBA" id="ARBA00023242"/>
    </source>
</evidence>
<organism evidence="15">
    <name type="scientific">Scylla olivacea</name>
    <name type="common">Orange mud crab</name>
    <name type="synonym">Cancer olivacea</name>
    <dbReference type="NCBI Taxonomy" id="85551"/>
    <lineage>
        <taxon>Eukaryota</taxon>
        <taxon>Metazoa</taxon>
        <taxon>Ecdysozoa</taxon>
        <taxon>Arthropoda</taxon>
        <taxon>Crustacea</taxon>
        <taxon>Multicrustacea</taxon>
        <taxon>Malacostraca</taxon>
        <taxon>Eumalacostraca</taxon>
        <taxon>Eucarida</taxon>
        <taxon>Decapoda</taxon>
        <taxon>Pleocyemata</taxon>
        <taxon>Brachyura</taxon>
        <taxon>Eubrachyura</taxon>
        <taxon>Portunoidea</taxon>
        <taxon>Portunidae</taxon>
        <taxon>Portuninae</taxon>
        <taxon>Scylla</taxon>
    </lineage>
</organism>
<dbReference type="AlphaFoldDB" id="A0A0N7Z9S6"/>
<dbReference type="InterPro" id="IPR001650">
    <property type="entry name" value="Helicase_C-like"/>
</dbReference>
<feature type="compositionally biased region" description="Acidic residues" evidence="12">
    <location>
        <begin position="605"/>
        <end position="619"/>
    </location>
</feature>
<keyword evidence="11" id="KW-0175">Coiled coil</keyword>
<feature type="compositionally biased region" description="Basic residues" evidence="12">
    <location>
        <begin position="147"/>
        <end position="156"/>
    </location>
</feature>
<evidence type="ECO:0000256" key="11">
    <source>
        <dbReference type="SAM" id="Coils"/>
    </source>
</evidence>
<dbReference type="SMART" id="SM00487">
    <property type="entry name" value="DEXDc"/>
    <property type="match status" value="1"/>
</dbReference>
<comment type="catalytic activity">
    <reaction evidence="10">
        <text>ATP + H2O = ADP + phosphate + H(+)</text>
        <dbReference type="Rhea" id="RHEA:13065"/>
        <dbReference type="ChEBI" id="CHEBI:15377"/>
        <dbReference type="ChEBI" id="CHEBI:15378"/>
        <dbReference type="ChEBI" id="CHEBI:30616"/>
        <dbReference type="ChEBI" id="CHEBI:43474"/>
        <dbReference type="ChEBI" id="CHEBI:456216"/>
        <dbReference type="EC" id="3.6.4.13"/>
    </reaction>
</comment>
<dbReference type="CDD" id="cd18791">
    <property type="entry name" value="SF2_C_RHA"/>
    <property type="match status" value="1"/>
</dbReference>
<keyword evidence="5" id="KW-0378">Hydrolase</keyword>
<dbReference type="InterPro" id="IPR007502">
    <property type="entry name" value="Helicase-assoc_dom"/>
</dbReference>
<comment type="subcellular location">
    <subcellularLocation>
        <location evidence="1">Nucleus</location>
        <location evidence="1">Nucleolus</location>
    </subcellularLocation>
</comment>
<feature type="compositionally biased region" description="Basic and acidic residues" evidence="12">
    <location>
        <begin position="208"/>
        <end position="222"/>
    </location>
</feature>
<accession>A0A0N7Z9S6</accession>
<evidence type="ECO:0000256" key="6">
    <source>
        <dbReference type="ARBA" id="ARBA00022806"/>
    </source>
</evidence>
<dbReference type="CDD" id="cd17982">
    <property type="entry name" value="DEXHc_DHX37"/>
    <property type="match status" value="1"/>
</dbReference>
<dbReference type="GO" id="GO:0003724">
    <property type="term" value="F:RNA helicase activity"/>
    <property type="evidence" value="ECO:0007669"/>
    <property type="project" value="UniProtKB-EC"/>
</dbReference>
<evidence type="ECO:0000256" key="8">
    <source>
        <dbReference type="ARBA" id="ARBA00022884"/>
    </source>
</evidence>
<feature type="compositionally biased region" description="Basic residues" evidence="12">
    <location>
        <begin position="545"/>
        <end position="557"/>
    </location>
</feature>
<evidence type="ECO:0000256" key="4">
    <source>
        <dbReference type="ARBA" id="ARBA00022741"/>
    </source>
</evidence>
<dbReference type="GO" id="GO:0005730">
    <property type="term" value="C:nucleolus"/>
    <property type="evidence" value="ECO:0007669"/>
    <property type="project" value="UniProtKB-SubCell"/>
</dbReference>
<keyword evidence="4" id="KW-0547">Nucleotide-binding</keyword>
<feature type="compositionally biased region" description="Acidic residues" evidence="12">
    <location>
        <begin position="159"/>
        <end position="169"/>
    </location>
</feature>
<dbReference type="PROSITE" id="PS51194">
    <property type="entry name" value="HELICASE_CTER"/>
    <property type="match status" value="1"/>
</dbReference>
<dbReference type="SMART" id="SM00847">
    <property type="entry name" value="HA2"/>
    <property type="match status" value="1"/>
</dbReference>
<dbReference type="Gene3D" id="3.40.50.300">
    <property type="entry name" value="P-loop containing nucleotide triphosphate hydrolases"/>
    <property type="match status" value="3"/>
</dbReference>
<feature type="region of interest" description="Disordered" evidence="12">
    <location>
        <begin position="127"/>
        <end position="265"/>
    </location>
</feature>
<keyword evidence="7" id="KW-0067">ATP-binding</keyword>
<comment type="similarity">
    <text evidence="2">Belongs to the DEAD box helicase family. DEAH subfamily.</text>
</comment>
<evidence type="ECO:0000256" key="12">
    <source>
        <dbReference type="SAM" id="MobiDB-lite"/>
    </source>
</evidence>
<evidence type="ECO:0000256" key="7">
    <source>
        <dbReference type="ARBA" id="ARBA00022840"/>
    </source>
</evidence>
<keyword evidence="8" id="KW-0694">RNA-binding</keyword>
<feature type="domain" description="Helicase ATP-binding" evidence="13">
    <location>
        <begin position="294"/>
        <end position="461"/>
    </location>
</feature>
<dbReference type="GO" id="GO:0000462">
    <property type="term" value="P:maturation of SSU-rRNA from tricistronic rRNA transcript (SSU-rRNA, 5.8S rRNA, LSU-rRNA)"/>
    <property type="evidence" value="ECO:0007669"/>
    <property type="project" value="TreeGrafter"/>
</dbReference>
<dbReference type="Gene3D" id="1.20.120.1080">
    <property type="match status" value="1"/>
</dbReference>
<dbReference type="InterPro" id="IPR027417">
    <property type="entry name" value="P-loop_NTPase"/>
</dbReference>
<evidence type="ECO:0000313" key="15">
    <source>
        <dbReference type="EMBL" id="JAI56872.1"/>
    </source>
</evidence>
<feature type="compositionally biased region" description="Acidic residues" evidence="12">
    <location>
        <begin position="583"/>
        <end position="595"/>
    </location>
</feature>
<keyword evidence="9" id="KW-0539">Nucleus</keyword>
<dbReference type="EMBL" id="GDRN01110652">
    <property type="protein sequence ID" value="JAI56872.1"/>
    <property type="molecule type" value="Transcribed_RNA"/>
</dbReference>
<dbReference type="PROSITE" id="PS51192">
    <property type="entry name" value="HELICASE_ATP_BIND_1"/>
    <property type="match status" value="1"/>
</dbReference>
<evidence type="ECO:0000256" key="2">
    <source>
        <dbReference type="ARBA" id="ARBA00008792"/>
    </source>
</evidence>
<dbReference type="Pfam" id="PF00271">
    <property type="entry name" value="Helicase_C"/>
    <property type="match status" value="1"/>
</dbReference>
<sequence length="1211" mass="137001">MGRSRLKYKPKPTVVTDDSEAKRIKVEIDSTEKYDESNALVLPSAKRATKKLRDKSAGPVKLLSKKKRKHLEKIVEQKEKKAKRADLLAALQEVKAKPQDLAKLTQLQETQTLGRKKFMASDFTFINNNQEEEESQEPGRMPSCVRGGKRKKRKRPPREEEEDEEAEEEEKQRQQSDPTVVRLGEVSSSSDDESDEDEDKAEEEEQEAPQKEEKETDAKESVTMENQEDNNKADEKTDTKEKGGLGSGDGKEDSSHTKGTKKPQPAIYMSVKRPAEVQAARLKLPILAEEQAVMEAINEQPVTVIVGTTGSGKTTQVPQFLYEAGYTSGGRMIGITEPRRVAAISMSKRVGQEMSLSPRQVSYQIRFEGNVTPDTCIKFMTDGVLLKEIQLDPTLKKYSVIIIDEAHERSVFSDILIGILSRILPRRQAKGNPLKLIIMSATLKVEDFTLNPRLFKEPKPPVIKVESRMFDVTIHYNKRTVDDYVGEAYKKTCKIHRQLPEGGILVFLTGQQEVNTLVRKLRAIFPMPRQDGKEAGKAVPNVSGYRRKKEERKAQRKTAKEGSTQKIILPEVKLENFVSALPDDGEGELDEGGTELEDRGITDYGDSDLDLDGDEEEEENGPRGNEQPLWVLPLYSLLPPEKQQLVFQPPPEGTRLCVVATNVAETSLTIPSVKYVVDSGRVKEKVYDKVTGVSMFHVTWTSQASANQRAGRAGRTAPGHCYRLYSSAVFNDEFLKFSIAEIQQRPIDDLVLVMKAMNLPVINFPFPTPPDSLQVRHAVRRLLTLGALHEVPDPTEKSIQDKKRMKTEKAKDLSRITSLGKAMAAFPLAPRYGKMLALSHQHNLLPYTVALVAALTVPEVLTETPLDVKESVDDLRKRWRAVRLSWAGSGQAQLLGDAMVLLRAVGAAEHERSNRTWCEKNGLRHKAVVEIRKLRRQLTNEINLIIPSCDLLLDPDMVPPSEEQARLLRQIVLAGTVDHVARRVDDHELKTPEDKVKWRHAYRTQEMEEPVFLSSSSVLYREMPKWVVYQDVYQTHKMFMRNVTAIEDEWLAVFAPSLCTFSPPLEKPEPRYDSDRDAILCHCTASYGPAGWKIPQVEVEYPIGREIFRWVAYFFLLGHLCPILIPFVQHLNEPRTLVSPVALRFRKERESLLQALMSRGATSLARLKDIWAAEPKYLLAEYTQWLQDKELKPEVARLWPPLGQTAEAEWS</sequence>
<dbReference type="Pfam" id="PF00270">
    <property type="entry name" value="DEAD"/>
    <property type="match status" value="1"/>
</dbReference>
<dbReference type="FunFam" id="3.40.50.300:FF:000637">
    <property type="entry name" value="ATP-dependent RNA helicase DHX37/DHR1"/>
    <property type="match status" value="1"/>
</dbReference>
<name>A0A0N7Z9S6_SCYOL</name>
<dbReference type="Pfam" id="PF21010">
    <property type="entry name" value="HA2_C"/>
    <property type="match status" value="1"/>
</dbReference>
<feature type="region of interest" description="Disordered" evidence="12">
    <location>
        <begin position="581"/>
        <end position="626"/>
    </location>
</feature>
<evidence type="ECO:0000259" key="14">
    <source>
        <dbReference type="PROSITE" id="PS51194"/>
    </source>
</evidence>
<dbReference type="InterPro" id="IPR011709">
    <property type="entry name" value="DEAD-box_helicase_OB_fold"/>
</dbReference>
<dbReference type="InterPro" id="IPR014001">
    <property type="entry name" value="Helicase_ATP-bd"/>
</dbReference>
<dbReference type="PROSITE" id="PS00690">
    <property type="entry name" value="DEAH_ATP_HELICASE"/>
    <property type="match status" value="1"/>
</dbReference>
<feature type="compositionally biased region" description="Basic and acidic residues" evidence="12">
    <location>
        <begin position="229"/>
        <end position="256"/>
    </location>
</feature>
<evidence type="ECO:0000259" key="13">
    <source>
        <dbReference type="PROSITE" id="PS51192"/>
    </source>
</evidence>
<evidence type="ECO:0000256" key="5">
    <source>
        <dbReference type="ARBA" id="ARBA00022801"/>
    </source>
</evidence>